<comment type="subcellular location">
    <subcellularLocation>
        <location evidence="1">Cell membrane</location>
        <topology evidence="1">Peripheral membrane protein</topology>
    </subcellularLocation>
    <subcellularLocation>
        <location evidence="2">Cytoplasm</location>
        <location evidence="2">Cytoskeleton</location>
    </subcellularLocation>
</comment>
<evidence type="ECO:0000256" key="6">
    <source>
        <dbReference type="ARBA" id="ARBA00023212"/>
    </source>
</evidence>
<gene>
    <name evidence="13" type="ORF">scyTo_0003180</name>
</gene>
<dbReference type="AlphaFoldDB" id="A0A401PLV6"/>
<dbReference type="Pfam" id="PF00169">
    <property type="entry name" value="PH"/>
    <property type="match status" value="1"/>
</dbReference>
<feature type="domain" description="PH" evidence="11">
    <location>
        <begin position="74"/>
        <end position="183"/>
    </location>
</feature>
<evidence type="ECO:0000256" key="9">
    <source>
        <dbReference type="ARBA" id="ARBA00042746"/>
    </source>
</evidence>
<evidence type="ECO:0000256" key="3">
    <source>
        <dbReference type="ARBA" id="ARBA00022475"/>
    </source>
</evidence>
<evidence type="ECO:0000313" key="14">
    <source>
        <dbReference type="Proteomes" id="UP000288216"/>
    </source>
</evidence>
<name>A0A401PLV6_SCYTO</name>
<feature type="coiled-coil region" evidence="10">
    <location>
        <begin position="192"/>
        <end position="240"/>
    </location>
</feature>
<dbReference type="SUPFAM" id="SSF54236">
    <property type="entry name" value="Ubiquitin-like"/>
    <property type="match status" value="1"/>
</dbReference>
<keyword evidence="6" id="KW-0206">Cytoskeleton</keyword>
<reference evidence="13 14" key="1">
    <citation type="journal article" date="2018" name="Nat. Ecol. Evol.">
        <title>Shark genomes provide insights into elasmobranch evolution and the origin of vertebrates.</title>
        <authorList>
            <person name="Hara Y"/>
            <person name="Yamaguchi K"/>
            <person name="Onimaru K"/>
            <person name="Kadota M"/>
            <person name="Koyanagi M"/>
            <person name="Keeley SD"/>
            <person name="Tatsumi K"/>
            <person name="Tanaka K"/>
            <person name="Motone F"/>
            <person name="Kageyama Y"/>
            <person name="Nozu R"/>
            <person name="Adachi N"/>
            <person name="Nishimura O"/>
            <person name="Nakagawa R"/>
            <person name="Tanegashima C"/>
            <person name="Kiyatake I"/>
            <person name="Matsumoto R"/>
            <person name="Murakumo K"/>
            <person name="Nishida K"/>
            <person name="Terakita A"/>
            <person name="Kuratani S"/>
            <person name="Sato K"/>
            <person name="Hyodo S Kuraku.S."/>
        </authorList>
    </citation>
    <scope>NUCLEOTIDE SEQUENCE [LARGE SCALE GENOMIC DNA]</scope>
</reference>
<evidence type="ECO:0000256" key="4">
    <source>
        <dbReference type="ARBA" id="ARBA00022490"/>
    </source>
</evidence>
<dbReference type="GO" id="GO:0005856">
    <property type="term" value="C:cytoskeleton"/>
    <property type="evidence" value="ECO:0007669"/>
    <property type="project" value="UniProtKB-SubCell"/>
</dbReference>
<dbReference type="PROSITE" id="PS50003">
    <property type="entry name" value="PH_DOMAIN"/>
    <property type="match status" value="1"/>
</dbReference>
<dbReference type="InterPro" id="IPR039664">
    <property type="entry name" value="GRB/APBB1IP"/>
</dbReference>
<dbReference type="PANTHER" id="PTHR11243">
    <property type="entry name" value="GROWTH FACTOR RECEPTOR-BOUND PROTEIN"/>
    <property type="match status" value="1"/>
</dbReference>
<dbReference type="InterPro" id="IPR000159">
    <property type="entry name" value="RA_dom"/>
</dbReference>
<dbReference type="PANTHER" id="PTHR11243:SF14">
    <property type="entry name" value="AMYLOID BETA A4 PRECURSOR PROTEIN-BINDING FAMILY B MEMBER 1-INTERACTING PROTEIN"/>
    <property type="match status" value="1"/>
</dbReference>
<evidence type="ECO:0000256" key="10">
    <source>
        <dbReference type="SAM" id="Coils"/>
    </source>
</evidence>
<dbReference type="SUPFAM" id="SSF50729">
    <property type="entry name" value="PH domain-like"/>
    <property type="match status" value="1"/>
</dbReference>
<dbReference type="FunFam" id="2.30.29.30:FF:000048">
    <property type="entry name" value="Ras association (RalGDS/AF-6) and pleckstrin homology domains 1"/>
    <property type="match status" value="1"/>
</dbReference>
<organism evidence="13 14">
    <name type="scientific">Scyliorhinus torazame</name>
    <name type="common">Cloudy catshark</name>
    <name type="synonym">Catulus torazame</name>
    <dbReference type="NCBI Taxonomy" id="75743"/>
    <lineage>
        <taxon>Eukaryota</taxon>
        <taxon>Metazoa</taxon>
        <taxon>Chordata</taxon>
        <taxon>Craniata</taxon>
        <taxon>Vertebrata</taxon>
        <taxon>Chondrichthyes</taxon>
        <taxon>Elasmobranchii</taxon>
        <taxon>Galeomorphii</taxon>
        <taxon>Galeoidea</taxon>
        <taxon>Carcharhiniformes</taxon>
        <taxon>Scyliorhinidae</taxon>
        <taxon>Scyliorhinus</taxon>
    </lineage>
</organism>
<sequence length="257" mass="30582">RFLEDHENLVETLSHWTRDSENTLLFVERKEKYAVFTNPQNFYIAKNKAEGKDMKEKNKGALLEECFCGTSVIVPELEGALCVKEDGKKSWKRRYFLLRASGIYYVPKGKTKTSRDLVCFIQFENVNIYYGMNYKAKYKAPTDHCFILKHPQIQKDSQYVKYLCCDDPWALQQWVTGIRIGKYNKTLYDNYKVALEQQLEEFNYEHTEARIQNEKLRRMNEDLQEQLDRTNKDLETTQFNLLVLQDEARNDHQQKAR</sequence>
<keyword evidence="4" id="KW-0963">Cytoplasm</keyword>
<dbReference type="GO" id="GO:0007165">
    <property type="term" value="P:signal transduction"/>
    <property type="evidence" value="ECO:0007669"/>
    <property type="project" value="InterPro"/>
</dbReference>
<dbReference type="InterPro" id="IPR001849">
    <property type="entry name" value="PH_domain"/>
</dbReference>
<dbReference type="InterPro" id="IPR029071">
    <property type="entry name" value="Ubiquitin-like_domsf"/>
</dbReference>
<dbReference type="Proteomes" id="UP000288216">
    <property type="component" value="Unassembled WGS sequence"/>
</dbReference>
<dbReference type="InterPro" id="IPR039665">
    <property type="entry name" value="PH_APBB1IP"/>
</dbReference>
<proteinExistence type="inferred from homology"/>
<evidence type="ECO:0000256" key="7">
    <source>
        <dbReference type="ARBA" id="ARBA00038382"/>
    </source>
</evidence>
<evidence type="ECO:0000256" key="5">
    <source>
        <dbReference type="ARBA" id="ARBA00023136"/>
    </source>
</evidence>
<dbReference type="Gene3D" id="2.30.29.30">
    <property type="entry name" value="Pleckstrin-homology domain (PH domain)/Phosphotyrosine-binding domain (PTB)"/>
    <property type="match status" value="1"/>
</dbReference>
<protein>
    <recommendedName>
        <fullName evidence="8">Amyloid beta A4 precursor protein-binding family B member 1-interacting protein</fullName>
    </recommendedName>
    <alternativeName>
        <fullName evidence="9">APBB1-interacting protein 1</fullName>
    </alternativeName>
</protein>
<dbReference type="SMART" id="SM00233">
    <property type="entry name" value="PH"/>
    <property type="match status" value="1"/>
</dbReference>
<comment type="caution">
    <text evidence="13">The sequence shown here is derived from an EMBL/GenBank/DDBJ whole genome shotgun (WGS) entry which is preliminary data.</text>
</comment>
<evidence type="ECO:0000259" key="11">
    <source>
        <dbReference type="PROSITE" id="PS50003"/>
    </source>
</evidence>
<evidence type="ECO:0000259" key="12">
    <source>
        <dbReference type="PROSITE" id="PS50200"/>
    </source>
</evidence>
<evidence type="ECO:0000313" key="13">
    <source>
        <dbReference type="EMBL" id="GCB74093.1"/>
    </source>
</evidence>
<feature type="non-terminal residue" evidence="13">
    <location>
        <position position="1"/>
    </location>
</feature>
<keyword evidence="10" id="KW-0175">Coiled coil</keyword>
<accession>A0A401PLV6</accession>
<dbReference type="PROSITE" id="PS50200">
    <property type="entry name" value="RA"/>
    <property type="match status" value="1"/>
</dbReference>
<keyword evidence="14" id="KW-1185">Reference proteome</keyword>
<dbReference type="Gene3D" id="3.10.20.90">
    <property type="entry name" value="Phosphatidylinositol 3-kinase Catalytic Subunit, Chain A, domain 1"/>
    <property type="match status" value="1"/>
</dbReference>
<dbReference type="InterPro" id="IPR011993">
    <property type="entry name" value="PH-like_dom_sf"/>
</dbReference>
<keyword evidence="3" id="KW-1003">Cell membrane</keyword>
<feature type="domain" description="Ras-associating" evidence="12">
    <location>
        <begin position="1"/>
        <end position="32"/>
    </location>
</feature>
<evidence type="ECO:0000256" key="2">
    <source>
        <dbReference type="ARBA" id="ARBA00004245"/>
    </source>
</evidence>
<dbReference type="CDD" id="cd01259">
    <property type="entry name" value="PH_APBB1IP"/>
    <property type="match status" value="1"/>
</dbReference>
<dbReference type="GO" id="GO:0005829">
    <property type="term" value="C:cytosol"/>
    <property type="evidence" value="ECO:0007669"/>
    <property type="project" value="UniProtKB-ARBA"/>
</dbReference>
<evidence type="ECO:0000256" key="8">
    <source>
        <dbReference type="ARBA" id="ARBA00040699"/>
    </source>
</evidence>
<dbReference type="GO" id="GO:0005886">
    <property type="term" value="C:plasma membrane"/>
    <property type="evidence" value="ECO:0007669"/>
    <property type="project" value="UniProtKB-SubCell"/>
</dbReference>
<evidence type="ECO:0000256" key="1">
    <source>
        <dbReference type="ARBA" id="ARBA00004202"/>
    </source>
</evidence>
<dbReference type="STRING" id="75743.A0A401PLV6"/>
<comment type="similarity">
    <text evidence="7">Belongs to the MRL family.</text>
</comment>
<keyword evidence="5" id="KW-0472">Membrane</keyword>
<dbReference type="EMBL" id="BFAA01000853">
    <property type="protein sequence ID" value="GCB74093.1"/>
    <property type="molecule type" value="Genomic_DNA"/>
</dbReference>
<dbReference type="OrthoDB" id="6235964at2759"/>